<dbReference type="Pfam" id="PF07362">
    <property type="entry name" value="CcdA"/>
    <property type="match status" value="1"/>
</dbReference>
<dbReference type="AlphaFoldDB" id="A0A2W6A5X0"/>
<keyword evidence="1" id="KW-1277">Toxin-antitoxin system</keyword>
<sequence length="69" mass="7713">MASIRTTFTLDDELAERARQLGINISAAAREGVAAAVHAALARSDRAAYERHPERADRFWTEAEAWNEE</sequence>
<organism evidence="2 3">
    <name type="scientific">Candidatus Aeolococcus gillhamiae</name>
    <dbReference type="NCBI Taxonomy" id="3127015"/>
    <lineage>
        <taxon>Bacteria</taxon>
        <taxon>Bacillati</taxon>
        <taxon>Candidatus Dormiibacterota</taxon>
        <taxon>Candidatus Dormibacteria</taxon>
        <taxon>Candidatus Aeolococcales</taxon>
        <taxon>Candidatus Aeolococcaceae</taxon>
        <taxon>Candidatus Aeolococcus</taxon>
    </lineage>
</organism>
<dbReference type="InterPro" id="IPR009956">
    <property type="entry name" value="Post-segregation_anti-tox_CcdA"/>
</dbReference>
<evidence type="ECO:0000313" key="3">
    <source>
        <dbReference type="Proteomes" id="UP000248724"/>
    </source>
</evidence>
<name>A0A2W6A5X0_9BACT</name>
<gene>
    <name evidence="2" type="ORF">DLM65_07470</name>
</gene>
<proteinExistence type="predicted"/>
<reference evidence="2 3" key="1">
    <citation type="journal article" date="2017" name="Nature">
        <title>Atmospheric trace gases support primary production in Antarctic desert surface soil.</title>
        <authorList>
            <person name="Ji M."/>
            <person name="Greening C."/>
            <person name="Vanwonterghem I."/>
            <person name="Carere C.R."/>
            <person name="Bay S.K."/>
            <person name="Steen J.A."/>
            <person name="Montgomery K."/>
            <person name="Lines T."/>
            <person name="Beardall J."/>
            <person name="van Dorst J."/>
            <person name="Snape I."/>
            <person name="Stott M.B."/>
            <person name="Hugenholtz P."/>
            <person name="Ferrari B.C."/>
        </authorList>
    </citation>
    <scope>NUCLEOTIDE SEQUENCE [LARGE SCALE GENOMIC DNA]</scope>
    <source>
        <strain evidence="2">RRmetagenome_bin12</strain>
    </source>
</reference>
<evidence type="ECO:0000256" key="1">
    <source>
        <dbReference type="ARBA" id="ARBA00022649"/>
    </source>
</evidence>
<dbReference type="EMBL" id="QHBU01000139">
    <property type="protein sequence ID" value="PZR80738.1"/>
    <property type="molecule type" value="Genomic_DNA"/>
</dbReference>
<evidence type="ECO:0008006" key="4">
    <source>
        <dbReference type="Google" id="ProtNLM"/>
    </source>
</evidence>
<evidence type="ECO:0000313" key="2">
    <source>
        <dbReference type="EMBL" id="PZR80738.1"/>
    </source>
</evidence>
<accession>A0A2W6A5X0</accession>
<comment type="caution">
    <text evidence="2">The sequence shown here is derived from an EMBL/GenBank/DDBJ whole genome shotgun (WGS) entry which is preliminary data.</text>
</comment>
<protein>
    <recommendedName>
        <fullName evidence="4">Post-segregation antitoxin CcdA</fullName>
    </recommendedName>
</protein>
<dbReference type="Proteomes" id="UP000248724">
    <property type="component" value="Unassembled WGS sequence"/>
</dbReference>